<dbReference type="AlphaFoldDB" id="A0AA36HFL0"/>
<accession>A0AA36HFL0</accession>
<dbReference type="PANTHER" id="PTHR47271:SF2">
    <property type="entry name" value="ARGININE DEIMINASE"/>
    <property type="match status" value="1"/>
</dbReference>
<dbReference type="Proteomes" id="UP001176961">
    <property type="component" value="Unassembled WGS sequence"/>
</dbReference>
<proteinExistence type="predicted"/>
<evidence type="ECO:0008006" key="3">
    <source>
        <dbReference type="Google" id="ProtNLM"/>
    </source>
</evidence>
<name>A0AA36HFL0_CYLNA</name>
<dbReference type="GO" id="GO:0016990">
    <property type="term" value="F:arginine deiminase activity"/>
    <property type="evidence" value="ECO:0007669"/>
    <property type="project" value="TreeGrafter"/>
</dbReference>
<dbReference type="PANTHER" id="PTHR47271">
    <property type="entry name" value="ARGININE DEIMINASE"/>
    <property type="match status" value="1"/>
</dbReference>
<dbReference type="SUPFAM" id="SSF55909">
    <property type="entry name" value="Pentein"/>
    <property type="match status" value="1"/>
</dbReference>
<protein>
    <recommendedName>
        <fullName evidence="3">Amidinotransferase</fullName>
    </recommendedName>
</protein>
<evidence type="ECO:0000313" key="1">
    <source>
        <dbReference type="EMBL" id="CAJ0609164.1"/>
    </source>
</evidence>
<dbReference type="GO" id="GO:0019546">
    <property type="term" value="P:L-arginine deiminase pathway"/>
    <property type="evidence" value="ECO:0007669"/>
    <property type="project" value="TreeGrafter"/>
</dbReference>
<reference evidence="1" key="1">
    <citation type="submission" date="2023-07" db="EMBL/GenBank/DDBJ databases">
        <authorList>
            <consortium name="CYATHOMIX"/>
        </authorList>
    </citation>
    <scope>NUCLEOTIDE SEQUENCE</scope>
    <source>
        <strain evidence="1">N/A</strain>
    </source>
</reference>
<dbReference type="EMBL" id="CATQJL010000326">
    <property type="protein sequence ID" value="CAJ0609164.1"/>
    <property type="molecule type" value="Genomic_DNA"/>
</dbReference>
<organism evidence="1 2">
    <name type="scientific">Cylicocyclus nassatus</name>
    <name type="common">Nematode worm</name>
    <dbReference type="NCBI Taxonomy" id="53992"/>
    <lineage>
        <taxon>Eukaryota</taxon>
        <taxon>Metazoa</taxon>
        <taxon>Ecdysozoa</taxon>
        <taxon>Nematoda</taxon>
        <taxon>Chromadorea</taxon>
        <taxon>Rhabditida</taxon>
        <taxon>Rhabditina</taxon>
        <taxon>Rhabditomorpha</taxon>
        <taxon>Strongyloidea</taxon>
        <taxon>Strongylidae</taxon>
        <taxon>Cylicocyclus</taxon>
    </lineage>
</organism>
<gene>
    <name evidence="1" type="ORF">CYNAS_LOCUS21147</name>
</gene>
<sequence>MASAAAPLKEVVTAARRILMCRPTHFQVTYSINPWMDMNQKVNRPKAMQQWETLRQTLENCGAQVDVMEANGAENYPDMVFSANAAVIKGHRAYLANFTFPERKGERYFFEQWFTKHGYECVGDLDIAFEGAGDALWGGAGHRTLFTGVGPRTDVRALKDLTEKLNDGTPFKVMGCRLVDPRFYHIDTAFCPLNDELAMYFPHAFDPITRHNMHNETGLLPVSEKEAQNFACNAVVVGRNVVMNHRNDEIANKLEKLGFSVKFVDMSEFIKSGGSAKCCTLAI</sequence>
<keyword evidence="2" id="KW-1185">Reference proteome</keyword>
<dbReference type="Pfam" id="PF19420">
    <property type="entry name" value="DDAH_eukar"/>
    <property type="match status" value="1"/>
</dbReference>
<dbReference type="Gene3D" id="3.75.10.10">
    <property type="entry name" value="L-arginine/glycine Amidinotransferase, Chain A"/>
    <property type="match status" value="1"/>
</dbReference>
<evidence type="ECO:0000313" key="2">
    <source>
        <dbReference type="Proteomes" id="UP001176961"/>
    </source>
</evidence>
<comment type="caution">
    <text evidence="1">The sequence shown here is derived from an EMBL/GenBank/DDBJ whole genome shotgun (WGS) entry which is preliminary data.</text>
</comment>